<dbReference type="EMBL" id="FMWK01000001">
    <property type="protein sequence ID" value="SCZ76323.1"/>
    <property type="molecule type" value="Genomic_DNA"/>
</dbReference>
<gene>
    <name evidence="1" type="ORF">SAMN02910350_00194</name>
</gene>
<dbReference type="RefSeq" id="WP_090160619.1">
    <property type="nucleotide sequence ID" value="NZ_FMWK01000001.1"/>
</dbReference>
<evidence type="ECO:0000313" key="1">
    <source>
        <dbReference type="EMBL" id="SCZ76323.1"/>
    </source>
</evidence>
<proteinExistence type="predicted"/>
<dbReference type="Proteomes" id="UP000199428">
    <property type="component" value="Unassembled WGS sequence"/>
</dbReference>
<dbReference type="AlphaFoldDB" id="A0A1G5RQD6"/>
<name>A0A1G5RQD6_PSEXY</name>
<organism evidence="1 2">
    <name type="scientific">Pseudobutyrivibrio xylanivorans</name>
    <dbReference type="NCBI Taxonomy" id="185007"/>
    <lineage>
        <taxon>Bacteria</taxon>
        <taxon>Bacillati</taxon>
        <taxon>Bacillota</taxon>
        <taxon>Clostridia</taxon>
        <taxon>Lachnospirales</taxon>
        <taxon>Lachnospiraceae</taxon>
        <taxon>Pseudobutyrivibrio</taxon>
    </lineage>
</organism>
<evidence type="ECO:0000313" key="2">
    <source>
        <dbReference type="Proteomes" id="UP000199428"/>
    </source>
</evidence>
<protein>
    <submittedName>
        <fullName evidence="1">Uncharacterized protein</fullName>
    </submittedName>
</protein>
<sequence>MAISPIRGVNSYMSTSSVQPMSYAVENESEVSDVFAADVAKNTAGVNGAIPVQYPNATVKTEPVEKEQLIDPTAMLEQRRRTASAFNEIASQFRTANTGYSKAGIGNSYGLAGNRFDAFA</sequence>
<reference evidence="1 2" key="1">
    <citation type="submission" date="2016-10" db="EMBL/GenBank/DDBJ databases">
        <authorList>
            <person name="de Groot N.N."/>
        </authorList>
    </citation>
    <scope>NUCLEOTIDE SEQUENCE [LARGE SCALE GENOMIC DNA]</scope>
    <source>
        <strain evidence="1 2">DSM 10317</strain>
    </source>
</reference>
<accession>A0A1G5RQD6</accession>